<dbReference type="SUPFAM" id="SSF103473">
    <property type="entry name" value="MFS general substrate transporter"/>
    <property type="match status" value="1"/>
</dbReference>
<keyword evidence="3 6" id="KW-0812">Transmembrane</keyword>
<feature type="transmembrane region" description="Helical" evidence="6">
    <location>
        <begin position="911"/>
        <end position="937"/>
    </location>
</feature>
<feature type="transmembrane region" description="Helical" evidence="6">
    <location>
        <begin position="1222"/>
        <end position="1240"/>
    </location>
</feature>
<comment type="caution">
    <text evidence="8">The sequence shown here is derived from an EMBL/GenBank/DDBJ whole genome shotgun (WGS) entry which is preliminary data.</text>
</comment>
<evidence type="ECO:0000313" key="9">
    <source>
        <dbReference type="Proteomes" id="UP001151516"/>
    </source>
</evidence>
<name>A0A9W8GJ97_9FUNG</name>
<dbReference type="InterPro" id="IPR017945">
    <property type="entry name" value="DHBP_synth_RibB-like_a/b_dom"/>
</dbReference>
<dbReference type="InterPro" id="IPR051617">
    <property type="entry name" value="UNC-93-like_regulator"/>
</dbReference>
<dbReference type="PROSITE" id="PS51163">
    <property type="entry name" value="YRDC"/>
    <property type="match status" value="1"/>
</dbReference>
<dbReference type="GO" id="GO:0003725">
    <property type="term" value="F:double-stranded RNA binding"/>
    <property type="evidence" value="ECO:0007669"/>
    <property type="project" value="InterPro"/>
</dbReference>
<keyword evidence="9" id="KW-1185">Reference proteome</keyword>
<keyword evidence="5 6" id="KW-0472">Membrane</keyword>
<dbReference type="Pfam" id="PF01300">
    <property type="entry name" value="Sua5_yciO_yrdC"/>
    <property type="match status" value="2"/>
</dbReference>
<gene>
    <name evidence="8" type="ORF">IWW39_002420</name>
</gene>
<evidence type="ECO:0000256" key="5">
    <source>
        <dbReference type="ARBA" id="ARBA00023136"/>
    </source>
</evidence>
<dbReference type="Gene3D" id="3.40.50.11030">
    <property type="entry name" value="Threonylcarbamoyl-AMP synthase, C-terminal domain"/>
    <property type="match status" value="1"/>
</dbReference>
<proteinExistence type="predicted"/>
<evidence type="ECO:0000259" key="7">
    <source>
        <dbReference type="PROSITE" id="PS51163"/>
    </source>
</evidence>
<dbReference type="OrthoDB" id="412787at2759"/>
<evidence type="ECO:0000256" key="1">
    <source>
        <dbReference type="ARBA" id="ARBA00004141"/>
    </source>
</evidence>
<dbReference type="Gene3D" id="3.90.870.10">
    <property type="entry name" value="DHBP synthase"/>
    <property type="match status" value="2"/>
</dbReference>
<evidence type="ECO:0000256" key="4">
    <source>
        <dbReference type="ARBA" id="ARBA00022989"/>
    </source>
</evidence>
<feature type="transmembrane region" description="Helical" evidence="6">
    <location>
        <begin position="1104"/>
        <end position="1122"/>
    </location>
</feature>
<dbReference type="InterPro" id="IPR005145">
    <property type="entry name" value="Sua5_C"/>
</dbReference>
<accession>A0A9W8GJ97</accession>
<dbReference type="CDD" id="cd06178">
    <property type="entry name" value="MFS_unc93-like"/>
    <property type="match status" value="1"/>
</dbReference>
<feature type="domain" description="YrdC-like" evidence="7">
    <location>
        <begin position="40"/>
        <end position="276"/>
    </location>
</feature>
<evidence type="ECO:0000256" key="3">
    <source>
        <dbReference type="ARBA" id="ARBA00022692"/>
    </source>
</evidence>
<keyword evidence="4 6" id="KW-1133">Transmembrane helix</keyword>
<dbReference type="SUPFAM" id="SSF55821">
    <property type="entry name" value="YrdC/RibB"/>
    <property type="match status" value="2"/>
</dbReference>
<dbReference type="Proteomes" id="UP001151516">
    <property type="component" value="Unassembled WGS sequence"/>
</dbReference>
<dbReference type="PANTHER" id="PTHR23294:SF59">
    <property type="entry name" value="UNC93-LIKE PROTEIN C922.05C"/>
    <property type="match status" value="1"/>
</dbReference>
<dbReference type="Pfam" id="PF05978">
    <property type="entry name" value="UNC-93"/>
    <property type="match status" value="1"/>
</dbReference>
<dbReference type="EMBL" id="JANBTX010000053">
    <property type="protein sequence ID" value="KAJ2688151.1"/>
    <property type="molecule type" value="Genomic_DNA"/>
</dbReference>
<dbReference type="InterPro" id="IPR010291">
    <property type="entry name" value="Ion_channel_UNC-93"/>
</dbReference>
<sequence>MSPTLSDQFSTQLLVAHDADKTQFTGGLDDCQFTATPAASPWIEASRHALRSNQPIAIPTETVYGLAANALNARAVAAIFRAKGRPSDNPLIVHVSSMRMLRALYHLPASADTPALGTEALEGQWLADRLREAEQADREGGGDGVWPEIPRVYHAAIRAFWPGALTIVLPRPACIPLEVLGGHGETVAVRLPSHPVARAIIAACGLPLAAPSANASGRPSPTTAAHVSHDLGGRIPLIVDGGACAVGVESTVVDAYSATAHVDGQLSPCVLRPGGVTVEALRSLGGVWGERLRVYRRDFRSTQLESLPTTPGMKYRHYSPSAPVYLCKSAGAVQRTLDGMENGRIGVIARKTDSLCTPASCALVLREVGDARDLAKRIFGLLRELDETEHVDCIVVEGVSDDNEGQYTDAGYYVPNQNHRFFATRSLELLPIHREVIHGSHPSDLQTIDTKKPDYLASLWPSPEQSLLLQPFFPWPLLNPFHIPVHSPQTICSGDPLSLLSLPSSPLASLQATAGLGENMGEALPMDGAMHLGGGLLQRGQLTEPVRFLPYTTKAKKMDASEPSKLAYLNVDQFKQLQRLVAAHGEDWEFIGESMEVRVGDLQKNWRGYTTTTNITRPWSRSEIELLALCRAIGVCCRTTAKIIGTKLPLQCRRKTIKHVDCVQPTRVHCPPNGPMYLVPTSKRAAVNPMAGHQTVIDAKSVSMAREIICRCHANQLSVHRMLELAHTALPTYSQQSVNMCMLALIGSHPDYESGQQPPRTLLSAATPPLMESIKEPEAEVEPEIEPVETGSRWSAHEVAVLMEFVAMGFLDKFRGASYFSPMTQVILVGFVCFLCPGMFNALNGMGGGGQVDRTTGNNANTALYCTFIVFGVVGGAIVNLCGVRWTIFGSGLTYALYSGSYIYLNNTGNGAFTIAAGGILGVGAGILWAAQGMIMVSYPREEEKGKYIAVFWIIFNMGGMLGGILPFAINYHSTKDSLSDGVYVAFVVLECIGAALGLALAPPSKVVREDGSSVVLVKYTSAGKEAMEILKLFTNPQMLALLPMCFASNFFYSYQFGPINASLFNIRTRGFNNIFYWGAQMVGAYALSFLLDTQRMTRKKRGLIAVAVVGVFFNVVWGGTLDLQLQYTHGPLPNGEPTDYPGGAIDFLQSSRAAGPIILYTLHGVGDALYQNLAYWIIGSLTNDSQKLSRYAGFYKGIQSLGATVAWQLDAKSVPYLNQLIGNWVLLVISMFPMLYVTYNLKDHSDDTVDEHISEKEQHV</sequence>
<organism evidence="8 9">
    <name type="scientific">Coemansia spiralis</name>
    <dbReference type="NCBI Taxonomy" id="417178"/>
    <lineage>
        <taxon>Eukaryota</taxon>
        <taxon>Fungi</taxon>
        <taxon>Fungi incertae sedis</taxon>
        <taxon>Zoopagomycota</taxon>
        <taxon>Kickxellomycotina</taxon>
        <taxon>Kickxellomycetes</taxon>
        <taxon>Kickxellales</taxon>
        <taxon>Kickxellaceae</taxon>
        <taxon>Coemansia</taxon>
    </lineage>
</organism>
<feature type="transmembrane region" description="Helical" evidence="6">
    <location>
        <begin position="823"/>
        <end position="842"/>
    </location>
</feature>
<dbReference type="InterPro" id="IPR006070">
    <property type="entry name" value="Sua5-like_dom"/>
</dbReference>
<dbReference type="AlphaFoldDB" id="A0A9W8GJ97"/>
<evidence type="ECO:0000256" key="6">
    <source>
        <dbReference type="SAM" id="Phobius"/>
    </source>
</evidence>
<feature type="transmembrane region" description="Helical" evidence="6">
    <location>
        <begin position="1038"/>
        <end position="1055"/>
    </location>
</feature>
<comment type="subcellular location">
    <subcellularLocation>
        <location evidence="1">Membrane</location>
        <topology evidence="1">Multi-pass membrane protein</topology>
    </subcellularLocation>
</comment>
<dbReference type="Pfam" id="PF03481">
    <property type="entry name" value="Sua5_C"/>
    <property type="match status" value="1"/>
</dbReference>
<reference evidence="8" key="1">
    <citation type="submission" date="2022-07" db="EMBL/GenBank/DDBJ databases">
        <title>Phylogenomic reconstructions and comparative analyses of Kickxellomycotina fungi.</title>
        <authorList>
            <person name="Reynolds N.K."/>
            <person name="Stajich J.E."/>
            <person name="Barry K."/>
            <person name="Grigoriev I.V."/>
            <person name="Crous P."/>
            <person name="Smith M.E."/>
        </authorList>
    </citation>
    <scope>NUCLEOTIDE SEQUENCE</scope>
    <source>
        <strain evidence="8">CBS 109367</strain>
    </source>
</reference>
<dbReference type="PANTHER" id="PTHR23294">
    <property type="entry name" value="ET TRANSLATION PRODUCT-RELATED"/>
    <property type="match status" value="1"/>
</dbReference>
<evidence type="ECO:0000313" key="8">
    <source>
        <dbReference type="EMBL" id="KAJ2688151.1"/>
    </source>
</evidence>
<dbReference type="GO" id="GO:0016020">
    <property type="term" value="C:membrane"/>
    <property type="evidence" value="ECO:0007669"/>
    <property type="project" value="UniProtKB-SubCell"/>
</dbReference>
<feature type="transmembrane region" description="Helical" evidence="6">
    <location>
        <begin position="982"/>
        <end position="1002"/>
    </location>
</feature>
<dbReference type="InterPro" id="IPR038385">
    <property type="entry name" value="Sua5/YwlC_C"/>
</dbReference>
<dbReference type="InterPro" id="IPR036259">
    <property type="entry name" value="MFS_trans_sf"/>
</dbReference>
<feature type="transmembrane region" description="Helical" evidence="6">
    <location>
        <begin position="1075"/>
        <end position="1092"/>
    </location>
</feature>
<dbReference type="Gene3D" id="1.20.1250.20">
    <property type="entry name" value="MFS general substrate transporter like domains"/>
    <property type="match status" value="1"/>
</dbReference>
<feature type="transmembrane region" description="Helical" evidence="6">
    <location>
        <begin position="862"/>
        <end position="879"/>
    </location>
</feature>
<protein>
    <recommendedName>
        <fullName evidence="2">Threonylcarbamoyl-AMP synthase</fullName>
    </recommendedName>
</protein>
<feature type="transmembrane region" description="Helical" evidence="6">
    <location>
        <begin position="949"/>
        <end position="970"/>
    </location>
</feature>
<evidence type="ECO:0000256" key="2">
    <source>
        <dbReference type="ARBA" id="ARBA00015492"/>
    </source>
</evidence>